<evidence type="ECO:0000256" key="2">
    <source>
        <dbReference type="ARBA" id="ARBA00013253"/>
    </source>
</evidence>
<dbReference type="PANTHER" id="PTHR43071">
    <property type="entry name" value="2-AMINO-4-HYDROXY-6-HYDROXYMETHYLDIHYDROPTERIDINE PYROPHOSPHOKINASE"/>
    <property type="match status" value="1"/>
</dbReference>
<dbReference type="InterPro" id="IPR000550">
    <property type="entry name" value="Hppk"/>
</dbReference>
<dbReference type="EC" id="2.7.6.3" evidence="2"/>
<dbReference type="SUPFAM" id="SSF55083">
    <property type="entry name" value="6-hydroxymethyl-7,8-dihydropterin pyrophosphokinase, HPPK"/>
    <property type="match status" value="1"/>
</dbReference>
<protein>
    <recommendedName>
        <fullName evidence="2">2-amino-4-hydroxy-6-hydroxymethyldihydropteridine diphosphokinase</fullName>
        <ecNumber evidence="2">2.7.6.3</ecNumber>
    </recommendedName>
</protein>
<comment type="caution">
    <text evidence="9">The sequence shown here is derived from an EMBL/GenBank/DDBJ whole genome shotgun (WGS) entry which is preliminary data.</text>
</comment>
<proteinExistence type="predicted"/>
<feature type="domain" description="7,8-dihydro-6-hydroxymethylpterin-pyrophosphokinase" evidence="8">
    <location>
        <begin position="5"/>
        <end position="129"/>
    </location>
</feature>
<dbReference type="OrthoDB" id="9790168at2"/>
<dbReference type="RefSeq" id="WP_121837142.1">
    <property type="nucleotide sequence ID" value="NZ_ML014753.1"/>
</dbReference>
<evidence type="ECO:0000313" key="9">
    <source>
        <dbReference type="EMBL" id="RLV61743.1"/>
    </source>
</evidence>
<dbReference type="Gene3D" id="3.30.70.560">
    <property type="entry name" value="7,8-Dihydro-6-hydroxymethylpterin-pyrophosphokinase HPPK"/>
    <property type="match status" value="1"/>
</dbReference>
<evidence type="ECO:0000256" key="3">
    <source>
        <dbReference type="ARBA" id="ARBA00022679"/>
    </source>
</evidence>
<evidence type="ECO:0000256" key="6">
    <source>
        <dbReference type="ARBA" id="ARBA00022840"/>
    </source>
</evidence>
<dbReference type="GO" id="GO:0046654">
    <property type="term" value="P:tetrahydrofolate biosynthetic process"/>
    <property type="evidence" value="ECO:0007669"/>
    <property type="project" value="UniProtKB-UniPathway"/>
</dbReference>
<dbReference type="GO" id="GO:0016301">
    <property type="term" value="F:kinase activity"/>
    <property type="evidence" value="ECO:0007669"/>
    <property type="project" value="UniProtKB-KW"/>
</dbReference>
<dbReference type="CDD" id="cd00483">
    <property type="entry name" value="HPPK"/>
    <property type="match status" value="1"/>
</dbReference>
<dbReference type="EMBL" id="QZEI01000001">
    <property type="protein sequence ID" value="RLV61743.1"/>
    <property type="molecule type" value="Genomic_DNA"/>
</dbReference>
<dbReference type="Pfam" id="PF01288">
    <property type="entry name" value="HPPK"/>
    <property type="match status" value="1"/>
</dbReference>
<sequence length="164" mass="18512">MAKVYISVGSNIEPEKHFRLGLQALSNHFKALNLSSVYLSEAVGFDGGDFLNMVVGAETERTINEVVDILKAIEFENGRAKDAKKFSSRTLDLDLLLYDDKICQLPVRLPRSEITFNAFVLWPLAEIAPNLVHPELSKTYSVLWQEYDKSSQLLKPIAFDFLGF</sequence>
<name>A0A3L8Q3K8_9GAMM</name>
<dbReference type="AlphaFoldDB" id="A0A3L8Q3K8"/>
<dbReference type="PANTHER" id="PTHR43071:SF2">
    <property type="entry name" value="2-AMINO-4-HYDROXY-6-HYDROXYMETHYLDIHYDROPTERIDINE PYROPHOSPHOKINASE"/>
    <property type="match status" value="1"/>
</dbReference>
<evidence type="ECO:0000256" key="5">
    <source>
        <dbReference type="ARBA" id="ARBA00022777"/>
    </source>
</evidence>
<comment type="pathway">
    <text evidence="1">Cofactor biosynthesis; tetrahydrofolate biosynthesis; 2-amino-4-hydroxy-6-hydroxymethyl-7,8-dihydropteridine diphosphate from 7,8-dihydroneopterin triphosphate: step 4/4.</text>
</comment>
<evidence type="ECO:0000313" key="10">
    <source>
        <dbReference type="Proteomes" id="UP000281474"/>
    </source>
</evidence>
<keyword evidence="3 9" id="KW-0808">Transferase</keyword>
<evidence type="ECO:0000256" key="1">
    <source>
        <dbReference type="ARBA" id="ARBA00005051"/>
    </source>
</evidence>
<dbReference type="UniPathway" id="UPA00077">
    <property type="reaction ID" value="UER00155"/>
</dbReference>
<evidence type="ECO:0000256" key="4">
    <source>
        <dbReference type="ARBA" id="ARBA00022741"/>
    </source>
</evidence>
<dbReference type="GO" id="GO:0005524">
    <property type="term" value="F:ATP binding"/>
    <property type="evidence" value="ECO:0007669"/>
    <property type="project" value="UniProtKB-KW"/>
</dbReference>
<organism evidence="9 10">
    <name type="scientific">Parashewanella curva</name>
    <dbReference type="NCBI Taxonomy" id="2338552"/>
    <lineage>
        <taxon>Bacteria</taxon>
        <taxon>Pseudomonadati</taxon>
        <taxon>Pseudomonadota</taxon>
        <taxon>Gammaproteobacteria</taxon>
        <taxon>Alteromonadales</taxon>
        <taxon>Shewanellaceae</taxon>
        <taxon>Parashewanella</taxon>
    </lineage>
</organism>
<dbReference type="GO" id="GO:0046656">
    <property type="term" value="P:folic acid biosynthetic process"/>
    <property type="evidence" value="ECO:0007669"/>
    <property type="project" value="UniProtKB-KW"/>
</dbReference>
<keyword evidence="10" id="KW-1185">Reference proteome</keyword>
<evidence type="ECO:0000259" key="8">
    <source>
        <dbReference type="Pfam" id="PF01288"/>
    </source>
</evidence>
<keyword evidence="7" id="KW-0289">Folate biosynthesis</keyword>
<accession>A0A3L8Q3K8</accession>
<reference evidence="9 10" key="1">
    <citation type="submission" date="2018-09" db="EMBL/GenBank/DDBJ databases">
        <title>Phylogeny of the Shewanellaceae, and recommendation for two new genera, Pseudoshewanella and Parashewanella.</title>
        <authorList>
            <person name="Wang G."/>
        </authorList>
    </citation>
    <scope>NUCLEOTIDE SEQUENCE [LARGE SCALE GENOMIC DNA]</scope>
    <source>
        <strain evidence="9 10">C51</strain>
    </source>
</reference>
<keyword evidence="4" id="KW-0547">Nucleotide-binding</keyword>
<dbReference type="NCBIfam" id="TIGR01498">
    <property type="entry name" value="folK"/>
    <property type="match status" value="1"/>
</dbReference>
<keyword evidence="5 9" id="KW-0418">Kinase</keyword>
<dbReference type="InterPro" id="IPR035907">
    <property type="entry name" value="Hppk_sf"/>
</dbReference>
<gene>
    <name evidence="9" type="primary">folK</name>
    <name evidence="9" type="ORF">D5018_01140</name>
</gene>
<keyword evidence="6" id="KW-0067">ATP-binding</keyword>
<dbReference type="Proteomes" id="UP000281474">
    <property type="component" value="Unassembled WGS sequence"/>
</dbReference>
<dbReference type="GO" id="GO:0003848">
    <property type="term" value="F:2-amino-4-hydroxy-6-hydroxymethyldihydropteridine diphosphokinase activity"/>
    <property type="evidence" value="ECO:0007669"/>
    <property type="project" value="UniProtKB-EC"/>
</dbReference>
<evidence type="ECO:0000256" key="7">
    <source>
        <dbReference type="ARBA" id="ARBA00022909"/>
    </source>
</evidence>